<dbReference type="SMART" id="SM00855">
    <property type="entry name" value="PGAM"/>
    <property type="match status" value="1"/>
</dbReference>
<dbReference type="Gene3D" id="3.40.50.1240">
    <property type="entry name" value="Phosphoglycerate mutase-like"/>
    <property type="match status" value="1"/>
</dbReference>
<dbReference type="PANTHER" id="PTHR48100">
    <property type="entry name" value="BROAD-SPECIFICITY PHOSPHATASE YOR283W-RELATED"/>
    <property type="match status" value="1"/>
</dbReference>
<name>A0A8J5X8S5_DIALT</name>
<keyword evidence="3" id="KW-1185">Reference proteome</keyword>
<dbReference type="GO" id="GO:0005737">
    <property type="term" value="C:cytoplasm"/>
    <property type="evidence" value="ECO:0007669"/>
    <property type="project" value="TreeGrafter"/>
</dbReference>
<dbReference type="OMA" id="CARNDIE"/>
<protein>
    <recommendedName>
        <fullName evidence="4">Histidine phosphatase family protein</fullName>
    </recommendedName>
</protein>
<organism evidence="2 3">
    <name type="scientific">Diacronema lutheri</name>
    <name type="common">Unicellular marine alga</name>
    <name type="synonym">Monochrysis lutheri</name>
    <dbReference type="NCBI Taxonomy" id="2081491"/>
    <lineage>
        <taxon>Eukaryota</taxon>
        <taxon>Haptista</taxon>
        <taxon>Haptophyta</taxon>
        <taxon>Pavlovophyceae</taxon>
        <taxon>Pavlovales</taxon>
        <taxon>Pavlovaceae</taxon>
        <taxon>Diacronema</taxon>
    </lineage>
</organism>
<dbReference type="SUPFAM" id="SSF53254">
    <property type="entry name" value="Phosphoglycerate mutase-like"/>
    <property type="match status" value="1"/>
</dbReference>
<dbReference type="AlphaFoldDB" id="A0A8J5X8S5"/>
<proteinExistence type="predicted"/>
<dbReference type="CDD" id="cd07067">
    <property type="entry name" value="HP_PGM_like"/>
    <property type="match status" value="1"/>
</dbReference>
<evidence type="ECO:0008006" key="4">
    <source>
        <dbReference type="Google" id="ProtNLM"/>
    </source>
</evidence>
<dbReference type="InterPro" id="IPR013078">
    <property type="entry name" value="His_Pase_superF_clade-1"/>
</dbReference>
<dbReference type="OrthoDB" id="496981at2759"/>
<dbReference type="InterPro" id="IPR029033">
    <property type="entry name" value="His_PPase_superfam"/>
</dbReference>
<evidence type="ECO:0000256" key="1">
    <source>
        <dbReference type="SAM" id="SignalP"/>
    </source>
</evidence>
<dbReference type="GO" id="GO:0016791">
    <property type="term" value="F:phosphatase activity"/>
    <property type="evidence" value="ECO:0007669"/>
    <property type="project" value="TreeGrafter"/>
</dbReference>
<sequence>MAPCPATWRRPVAMCLLAALHDNAAAGMVAPAAQRLVLLRHGRTEMNDYLTRVPWDAPHFRDPMLIDTRLTDEGRAQAARARELLCARNDIELVVCSPLTRALHTAELAFAREGGARPPRTIVCPLAAERRWHGSDIGRPRPMLEAEFAGAHLDWSLLPPTGSWGYPDVAPASARAVVDIGITEEPEVHFVARVAALHAWLRARPERTIALVSHWGVIHALTGEQVENCALLERSVNELQPGAHMLGDS</sequence>
<reference evidence="2" key="1">
    <citation type="submission" date="2021-05" db="EMBL/GenBank/DDBJ databases">
        <title>The genome of the haptophyte Pavlova lutheri (Diacronema luteri, Pavlovales) - a model for lipid biosynthesis in eukaryotic algae.</title>
        <authorList>
            <person name="Hulatt C.J."/>
            <person name="Posewitz M.C."/>
        </authorList>
    </citation>
    <scope>NUCLEOTIDE SEQUENCE</scope>
    <source>
        <strain evidence="2">NIVA-4/92</strain>
    </source>
</reference>
<evidence type="ECO:0000313" key="3">
    <source>
        <dbReference type="Proteomes" id="UP000751190"/>
    </source>
</evidence>
<accession>A0A8J5X8S5</accession>
<evidence type="ECO:0000313" key="2">
    <source>
        <dbReference type="EMBL" id="KAG8457789.1"/>
    </source>
</evidence>
<feature type="signal peptide" evidence="1">
    <location>
        <begin position="1"/>
        <end position="26"/>
    </location>
</feature>
<dbReference type="Pfam" id="PF00300">
    <property type="entry name" value="His_Phos_1"/>
    <property type="match status" value="1"/>
</dbReference>
<gene>
    <name evidence="2" type="ORF">KFE25_005802</name>
</gene>
<dbReference type="InterPro" id="IPR050275">
    <property type="entry name" value="PGM_Phosphatase"/>
</dbReference>
<feature type="chain" id="PRO_5035258488" description="Histidine phosphatase family protein" evidence="1">
    <location>
        <begin position="27"/>
        <end position="249"/>
    </location>
</feature>
<keyword evidence="1" id="KW-0732">Signal</keyword>
<comment type="caution">
    <text evidence="2">The sequence shown here is derived from an EMBL/GenBank/DDBJ whole genome shotgun (WGS) entry which is preliminary data.</text>
</comment>
<dbReference type="EMBL" id="JAGTXO010000063">
    <property type="protein sequence ID" value="KAG8457789.1"/>
    <property type="molecule type" value="Genomic_DNA"/>
</dbReference>
<dbReference type="Proteomes" id="UP000751190">
    <property type="component" value="Unassembled WGS sequence"/>
</dbReference>
<dbReference type="PANTHER" id="PTHR48100:SF57">
    <property type="entry name" value="PHOSPHOGLYCERATE MUTASE"/>
    <property type="match status" value="1"/>
</dbReference>